<evidence type="ECO:0000256" key="3">
    <source>
        <dbReference type="ARBA" id="ARBA00022679"/>
    </source>
</evidence>
<dbReference type="GO" id="GO:0006744">
    <property type="term" value="P:ubiquinone biosynthetic process"/>
    <property type="evidence" value="ECO:0007669"/>
    <property type="project" value="TreeGrafter"/>
</dbReference>
<dbReference type="PANTHER" id="PTHR12001">
    <property type="entry name" value="GERANYLGERANYL PYROPHOSPHATE SYNTHASE"/>
    <property type="match status" value="1"/>
</dbReference>
<dbReference type="STRING" id="1296120.A0A1B9GTJ7"/>
<dbReference type="Gene3D" id="1.10.600.10">
    <property type="entry name" value="Farnesyl Diphosphate Synthase"/>
    <property type="match status" value="1"/>
</dbReference>
<dbReference type="EMBL" id="KV700125">
    <property type="protein sequence ID" value="OCF34317.1"/>
    <property type="molecule type" value="Genomic_DNA"/>
</dbReference>
<evidence type="ECO:0000256" key="1">
    <source>
        <dbReference type="ARBA" id="ARBA00001946"/>
    </source>
</evidence>
<evidence type="ECO:0000256" key="6">
    <source>
        <dbReference type="ARBA" id="ARBA00023229"/>
    </source>
</evidence>
<feature type="compositionally biased region" description="Low complexity" evidence="11">
    <location>
        <begin position="216"/>
        <end position="239"/>
    </location>
</feature>
<keyword evidence="4" id="KW-0479">Metal-binding</keyword>
<dbReference type="InterPro" id="IPR000092">
    <property type="entry name" value="Polyprenyl_synt"/>
</dbReference>
<dbReference type="GO" id="GO:1990234">
    <property type="term" value="C:transferase complex"/>
    <property type="evidence" value="ECO:0007669"/>
    <property type="project" value="TreeGrafter"/>
</dbReference>
<proteinExistence type="inferred from homology"/>
<dbReference type="GO" id="GO:0004659">
    <property type="term" value="F:prenyltransferase activity"/>
    <property type="evidence" value="ECO:0007669"/>
    <property type="project" value="InterPro"/>
</dbReference>
<dbReference type="Pfam" id="PF00348">
    <property type="entry name" value="polyprenyl_synt"/>
    <property type="match status" value="1"/>
</dbReference>
<evidence type="ECO:0000256" key="2">
    <source>
        <dbReference type="ARBA" id="ARBA00006706"/>
    </source>
</evidence>
<evidence type="ECO:0000256" key="5">
    <source>
        <dbReference type="ARBA" id="ARBA00022842"/>
    </source>
</evidence>
<dbReference type="GO" id="GO:0008299">
    <property type="term" value="P:isoprenoid biosynthetic process"/>
    <property type="evidence" value="ECO:0007669"/>
    <property type="project" value="UniProtKB-KW"/>
</dbReference>
<feature type="compositionally biased region" description="Low complexity" evidence="11">
    <location>
        <begin position="1"/>
        <end position="19"/>
    </location>
</feature>
<keyword evidence="13" id="KW-1185">Reference proteome</keyword>
<keyword evidence="6" id="KW-0414">Isoprene biosynthesis</keyword>
<evidence type="ECO:0000256" key="8">
    <source>
        <dbReference type="ARBA" id="ARBA00032424"/>
    </source>
</evidence>
<evidence type="ECO:0000313" key="13">
    <source>
        <dbReference type="Proteomes" id="UP000092666"/>
    </source>
</evidence>
<feature type="region of interest" description="Disordered" evidence="11">
    <location>
        <begin position="216"/>
        <end position="262"/>
    </location>
</feature>
<feature type="compositionally biased region" description="Low complexity" evidence="11">
    <location>
        <begin position="78"/>
        <end position="91"/>
    </location>
</feature>
<reference evidence="13" key="2">
    <citation type="submission" date="2013-12" db="EMBL/GenBank/DDBJ databases">
        <title>Evolution of pathogenesis and genome organization in the Tremellales.</title>
        <authorList>
            <person name="Cuomo C."/>
            <person name="Litvintseva A."/>
            <person name="Heitman J."/>
            <person name="Chen Y."/>
            <person name="Sun S."/>
            <person name="Springer D."/>
            <person name="Dromer F."/>
            <person name="Young S."/>
            <person name="Zeng Q."/>
            <person name="Chapman S."/>
            <person name="Gujja S."/>
            <person name="Saif S."/>
            <person name="Birren B."/>
        </authorList>
    </citation>
    <scope>NUCLEOTIDE SEQUENCE [LARGE SCALE GENOMIC DNA]</scope>
    <source>
        <strain evidence="13">BCC8398</strain>
    </source>
</reference>
<dbReference type="InterPro" id="IPR033749">
    <property type="entry name" value="Polyprenyl_synt_CS"/>
</dbReference>
<accession>A0A1B9GTJ7</accession>
<feature type="compositionally biased region" description="Polar residues" evidence="11">
    <location>
        <begin position="32"/>
        <end position="60"/>
    </location>
</feature>
<dbReference type="Proteomes" id="UP000092666">
    <property type="component" value="Unassembled WGS sequence"/>
</dbReference>
<comment type="similarity">
    <text evidence="2">Belongs to the FPP/GGPP synthase family.</text>
</comment>
<reference evidence="12 13" key="1">
    <citation type="submission" date="2013-07" db="EMBL/GenBank/DDBJ databases">
        <title>The Genome Sequence of Cryptococcus heveanensis BCC8398.</title>
        <authorList>
            <consortium name="The Broad Institute Genome Sequencing Platform"/>
            <person name="Cuomo C."/>
            <person name="Litvintseva A."/>
            <person name="Chen Y."/>
            <person name="Heitman J."/>
            <person name="Sun S."/>
            <person name="Springer D."/>
            <person name="Dromer F."/>
            <person name="Young S.K."/>
            <person name="Zeng Q."/>
            <person name="Gargeya S."/>
            <person name="Fitzgerald M."/>
            <person name="Abouelleil A."/>
            <person name="Alvarado L."/>
            <person name="Berlin A.M."/>
            <person name="Chapman S.B."/>
            <person name="Dewar J."/>
            <person name="Goldberg J."/>
            <person name="Griggs A."/>
            <person name="Gujja S."/>
            <person name="Hansen M."/>
            <person name="Howarth C."/>
            <person name="Imamovic A."/>
            <person name="Larimer J."/>
            <person name="McCowan C."/>
            <person name="Murphy C."/>
            <person name="Pearson M."/>
            <person name="Priest M."/>
            <person name="Roberts A."/>
            <person name="Saif S."/>
            <person name="Shea T."/>
            <person name="Sykes S."/>
            <person name="Wortman J."/>
            <person name="Nusbaum C."/>
            <person name="Birren B."/>
        </authorList>
    </citation>
    <scope>NUCLEOTIDE SEQUENCE [LARGE SCALE GENOMIC DNA]</scope>
    <source>
        <strain evidence="12 13">BCC8398</strain>
    </source>
</reference>
<keyword evidence="5" id="KW-0460">Magnesium</keyword>
<dbReference type="CDD" id="cd00685">
    <property type="entry name" value="Trans_IPPS_HT"/>
    <property type="match status" value="1"/>
</dbReference>
<evidence type="ECO:0000256" key="7">
    <source>
        <dbReference type="ARBA" id="ARBA00032380"/>
    </source>
</evidence>
<name>A0A1B9GTJ7_9TREE</name>
<dbReference type="GO" id="GO:0046872">
    <property type="term" value="F:metal ion binding"/>
    <property type="evidence" value="ECO:0007669"/>
    <property type="project" value="UniProtKB-KW"/>
</dbReference>
<dbReference type="OrthoDB" id="9927103at2759"/>
<dbReference type="PROSITE" id="PS00723">
    <property type="entry name" value="POLYPRENYL_SYNTHASE_1"/>
    <property type="match status" value="1"/>
</dbReference>
<comment type="cofactor">
    <cofactor evidence="1">
        <name>Mg(2+)</name>
        <dbReference type="ChEBI" id="CHEBI:18420"/>
    </cofactor>
</comment>
<gene>
    <name evidence="12" type="ORF">I316_03831</name>
</gene>
<evidence type="ECO:0000256" key="10">
    <source>
        <dbReference type="ARBA" id="ARBA00032873"/>
    </source>
</evidence>
<protein>
    <recommendedName>
        <fullName evidence="10">(2E,6E)-farnesyl diphosphate synthase</fullName>
    </recommendedName>
    <alternativeName>
        <fullName evidence="9">Dimethylallyltranstransferase</fullName>
    </alternativeName>
    <alternativeName>
        <fullName evidence="8">Farnesyl diphosphate synthase</fullName>
    </alternativeName>
    <alternativeName>
        <fullName evidence="7">Geranyltranstransferase</fullName>
    </alternativeName>
</protein>
<keyword evidence="3" id="KW-0808">Transferase</keyword>
<evidence type="ECO:0000313" key="12">
    <source>
        <dbReference type="EMBL" id="OCF34317.1"/>
    </source>
</evidence>
<feature type="region of interest" description="Disordered" evidence="11">
    <location>
        <begin position="1"/>
        <end position="96"/>
    </location>
</feature>
<organism evidence="12 13">
    <name type="scientific">Kwoniella heveanensis BCC8398</name>
    <dbReference type="NCBI Taxonomy" id="1296120"/>
    <lineage>
        <taxon>Eukaryota</taxon>
        <taxon>Fungi</taxon>
        <taxon>Dikarya</taxon>
        <taxon>Basidiomycota</taxon>
        <taxon>Agaricomycotina</taxon>
        <taxon>Tremellomycetes</taxon>
        <taxon>Tremellales</taxon>
        <taxon>Cryptococcaceae</taxon>
        <taxon>Kwoniella</taxon>
    </lineage>
</organism>
<dbReference type="PANTHER" id="PTHR12001:SF69">
    <property type="entry name" value="ALL TRANS-POLYPRENYL-DIPHOSPHATE SYNTHASE PDSS1"/>
    <property type="match status" value="1"/>
</dbReference>
<evidence type="ECO:0000256" key="11">
    <source>
        <dbReference type="SAM" id="MobiDB-lite"/>
    </source>
</evidence>
<dbReference type="SUPFAM" id="SSF48576">
    <property type="entry name" value="Terpenoid synthases"/>
    <property type="match status" value="2"/>
</dbReference>
<evidence type="ECO:0000256" key="4">
    <source>
        <dbReference type="ARBA" id="ARBA00022723"/>
    </source>
</evidence>
<dbReference type="AlphaFoldDB" id="A0A1B9GTJ7"/>
<sequence length="533" mass="56247">MFARSARSANRASSLRRPATNPVRHAMPPRHLSTNAPSRTITPSAGALTATTGAKRNQSAWAAATESAHSVLTPPPSSSSATASSSSSSSSIPNSLDMDASDPLSVINAEIGNLKSSLFRMLGSSSSTLDTVAKYYFQAEGKHLRPLLVLLLSQATNGLGGKGWELAQMEAARRKSIDDSLTAQGGVLNDWNPEVNGKETKGAQVFADPFRIPPSFSSSTSTSSGSGSGSRSGSSSPLQTPLPPLQPSQFDLSLEHPGEPSILPTQRRLASITEMIHVASLLHDDVIDASSLRRGEPSAPSTFGNKLSILSGDFLLGRASVALARLGSQEVVELLATVIANLVEGEVMQLRATSEPETEPTAKGFEDYMRKTYLKTASLMAKSARAAVILGGCGNTGVGSEGEWVKDVAYGYGRNLGIAFQLIDDALDFLPPDPSLGKPSLGADLRLGLATAPALFAWEKHPEMGPLILRKFTEPGDVELARNLVADSDGLERTVELARKFAGEARALVELLPESKARDALVGLTLKVVDRVK</sequence>
<evidence type="ECO:0000256" key="9">
    <source>
        <dbReference type="ARBA" id="ARBA00032448"/>
    </source>
</evidence>
<dbReference type="InterPro" id="IPR008949">
    <property type="entry name" value="Isoprenoid_synthase_dom_sf"/>
</dbReference>